<organism evidence="1 3">
    <name type="scientific">Vreelandella boliviensis LC1</name>
    <dbReference type="NCBI Taxonomy" id="1072583"/>
    <lineage>
        <taxon>Bacteria</taxon>
        <taxon>Pseudomonadati</taxon>
        <taxon>Pseudomonadota</taxon>
        <taxon>Gammaproteobacteria</taxon>
        <taxon>Oceanospirillales</taxon>
        <taxon>Halomonadaceae</taxon>
        <taxon>Vreelandella</taxon>
    </lineage>
</organism>
<dbReference type="OrthoDB" id="9810730at2"/>
<sequence>MTGGHFVFQSSFEITDADETIVIDFKNASALGRFHHYISDTAGSVVAKANGGIESDAQNPFFKIIAVTIHHMHLNGFKKAEVSYGSAYMQEVTSLDEFRMLADKRMFDLLTALKDGDSWLSPSRFLLRSPLPLVMAPQDLHKLHRVNLPQALR</sequence>
<dbReference type="Proteomes" id="UP000216538">
    <property type="component" value="Unassembled WGS sequence"/>
</dbReference>
<dbReference type="Proteomes" id="UP000005756">
    <property type="component" value="Unassembled WGS sequence"/>
</dbReference>
<evidence type="ECO:0000313" key="4">
    <source>
        <dbReference type="Proteomes" id="UP000216538"/>
    </source>
</evidence>
<proteinExistence type="predicted"/>
<reference evidence="2 4" key="2">
    <citation type="submission" date="2017-07" db="EMBL/GenBank/DDBJ databases">
        <title>Shotgun whole genome sequences of three halophilic bacterial isolates.</title>
        <authorList>
            <person name="Pozzo T."/>
            <person name="Higdon S.M."/>
            <person name="Quillaguaman J."/>
        </authorList>
    </citation>
    <scope>NUCLEOTIDE SEQUENCE [LARGE SCALE GENOMIC DNA]</scope>
    <source>
        <strain evidence="2 4">LC1</strain>
    </source>
</reference>
<gene>
    <name evidence="2" type="ORF">CE457_04075</name>
    <name evidence="1" type="ORF">KUC_1535</name>
</gene>
<name>A0A265E1Y8_9GAMM</name>
<reference evidence="1 3" key="1">
    <citation type="submission" date="2011-10" db="EMBL/GenBank/DDBJ databases">
        <authorList>
            <person name="Quillaguamn J."/>
            <person name="Guzmn D."/>
            <person name="Balderrama-Subieta A."/>
            <person name="Cardona-Ortuo C."/>
            <person name="Guevara-Martnez M."/>
            <person name="Callisaya-Quispe N."/>
        </authorList>
    </citation>
    <scope>NUCLEOTIDE SEQUENCE [LARGE SCALE GENOMIC DNA]</scope>
    <source>
        <strain evidence="1 3">LC1</strain>
    </source>
</reference>
<keyword evidence="4" id="KW-1185">Reference proteome</keyword>
<accession>A0A265E1Y8</accession>
<evidence type="ECO:0000313" key="1">
    <source>
        <dbReference type="EMBL" id="EHJ94576.1"/>
    </source>
</evidence>
<dbReference type="EMBL" id="JH393257">
    <property type="protein sequence ID" value="EHJ94576.1"/>
    <property type="molecule type" value="Genomic_DNA"/>
</dbReference>
<protein>
    <submittedName>
        <fullName evidence="1">Uncharacterized protein</fullName>
    </submittedName>
</protein>
<dbReference type="RefSeq" id="WP_007112512.1">
    <property type="nucleotide sequence ID" value="NZ_JH393257.1"/>
</dbReference>
<dbReference type="EMBL" id="NPEY01000002">
    <property type="protein sequence ID" value="OZT75577.1"/>
    <property type="molecule type" value="Genomic_DNA"/>
</dbReference>
<evidence type="ECO:0000313" key="2">
    <source>
        <dbReference type="EMBL" id="OZT75577.1"/>
    </source>
</evidence>
<dbReference type="AlphaFoldDB" id="A0A265E1Y8"/>
<dbReference type="STRING" id="1072583.KUC_1535"/>
<evidence type="ECO:0000313" key="3">
    <source>
        <dbReference type="Proteomes" id="UP000005756"/>
    </source>
</evidence>